<evidence type="ECO:0000256" key="3">
    <source>
        <dbReference type="SAM" id="MobiDB-lite"/>
    </source>
</evidence>
<dbReference type="RefSeq" id="XP_048542432.1">
    <property type="nucleotide sequence ID" value="XM_048686475.1"/>
</dbReference>
<feature type="transmembrane region" description="Helical" evidence="4">
    <location>
        <begin position="12"/>
        <end position="31"/>
    </location>
</feature>
<dbReference type="Gramene" id="TuG1812G0700003930.01.T01">
    <property type="protein sequence ID" value="TuG1812G0700003930.01.T01"/>
    <property type="gene ID" value="TuG1812G0700003930.01"/>
</dbReference>
<dbReference type="AlphaFoldDB" id="A0A8R7V6Q4"/>
<organism evidence="5 6">
    <name type="scientific">Triticum urartu</name>
    <name type="common">Red wild einkorn</name>
    <name type="synonym">Crithodium urartu</name>
    <dbReference type="NCBI Taxonomy" id="4572"/>
    <lineage>
        <taxon>Eukaryota</taxon>
        <taxon>Viridiplantae</taxon>
        <taxon>Streptophyta</taxon>
        <taxon>Embryophyta</taxon>
        <taxon>Tracheophyta</taxon>
        <taxon>Spermatophyta</taxon>
        <taxon>Magnoliopsida</taxon>
        <taxon>Liliopsida</taxon>
        <taxon>Poales</taxon>
        <taxon>Poaceae</taxon>
        <taxon>BOP clade</taxon>
        <taxon>Pooideae</taxon>
        <taxon>Triticodae</taxon>
        <taxon>Triticeae</taxon>
        <taxon>Triticinae</taxon>
        <taxon>Triticum</taxon>
    </lineage>
</organism>
<evidence type="ECO:0000256" key="4">
    <source>
        <dbReference type="SAM" id="Phobius"/>
    </source>
</evidence>
<dbReference type="PANTHER" id="PTHR33172:SF29">
    <property type="entry name" value="OS06G0559400 PROTEIN"/>
    <property type="match status" value="1"/>
</dbReference>
<dbReference type="KEGG" id="tua:125521415"/>
<evidence type="ECO:0000256" key="2">
    <source>
        <dbReference type="ARBA" id="ARBA00023242"/>
    </source>
</evidence>
<keyword evidence="4" id="KW-0812">Transmembrane</keyword>
<keyword evidence="4" id="KW-1133">Transmembrane helix</keyword>
<evidence type="ECO:0000256" key="1">
    <source>
        <dbReference type="ARBA" id="ARBA00004123"/>
    </source>
</evidence>
<sequence length="227" mass="23658">MACSSSTCGDTTLHAHFVACLVHVLSGLGFMGELRVGGRRREGEDAAGDDSFSESMAASLDSGASSGSLCSSIMSSLTDDDAESSPVAGDPTPSPSPSDAMRLDGDGGGPLYELAPLLAHLPVRTGLSKYYKGKSQSFTSLSDVKCLQDLAKKTTAHIGRKASRSSTSPLHVQGPRSKTIGKKKKAPPRGSSGRLPSRAAWSRGLSHRSGKPPAYESKKELCSRDCS</sequence>
<comment type="subcellular location">
    <subcellularLocation>
        <location evidence="1">Nucleus</location>
    </subcellularLocation>
</comment>
<dbReference type="Proteomes" id="UP000015106">
    <property type="component" value="Chromosome 7"/>
</dbReference>
<reference evidence="5" key="2">
    <citation type="submission" date="2018-03" db="EMBL/GenBank/DDBJ databases">
        <title>The Triticum urartu genome reveals the dynamic nature of wheat genome evolution.</title>
        <authorList>
            <person name="Ling H."/>
            <person name="Ma B."/>
            <person name="Shi X."/>
            <person name="Liu H."/>
            <person name="Dong L."/>
            <person name="Sun H."/>
            <person name="Cao Y."/>
            <person name="Gao Q."/>
            <person name="Zheng S."/>
            <person name="Li Y."/>
            <person name="Yu Y."/>
            <person name="Du H."/>
            <person name="Qi M."/>
            <person name="Li Y."/>
            <person name="Yu H."/>
            <person name="Cui Y."/>
            <person name="Wang N."/>
            <person name="Chen C."/>
            <person name="Wu H."/>
            <person name="Zhao Y."/>
            <person name="Zhang J."/>
            <person name="Li Y."/>
            <person name="Zhou W."/>
            <person name="Zhang B."/>
            <person name="Hu W."/>
            <person name="Eijk M."/>
            <person name="Tang J."/>
            <person name="Witsenboer H."/>
            <person name="Zhao S."/>
            <person name="Li Z."/>
            <person name="Zhang A."/>
            <person name="Wang D."/>
            <person name="Liang C."/>
        </authorList>
    </citation>
    <scope>NUCLEOTIDE SEQUENCE [LARGE SCALE GENOMIC DNA]</scope>
    <source>
        <strain evidence="5">cv. G1812</strain>
    </source>
</reference>
<name>A0A8R7V6Q4_TRIUA</name>
<dbReference type="InterPro" id="IPR051992">
    <property type="entry name" value="OxStress_Response_Reg"/>
</dbReference>
<accession>A0A8R7V6Q4</accession>
<feature type="compositionally biased region" description="Basic and acidic residues" evidence="3">
    <location>
        <begin position="216"/>
        <end position="227"/>
    </location>
</feature>
<dbReference type="GO" id="GO:0006950">
    <property type="term" value="P:response to stress"/>
    <property type="evidence" value="ECO:0007669"/>
    <property type="project" value="UniProtKB-ARBA"/>
</dbReference>
<dbReference type="PANTHER" id="PTHR33172">
    <property type="entry name" value="OS08G0516900 PROTEIN"/>
    <property type="match status" value="1"/>
</dbReference>
<evidence type="ECO:0000313" key="6">
    <source>
        <dbReference type="Proteomes" id="UP000015106"/>
    </source>
</evidence>
<protein>
    <recommendedName>
        <fullName evidence="7">Oxidative stress 3</fullName>
    </recommendedName>
</protein>
<gene>
    <name evidence="5" type="primary">LOC125521415</name>
</gene>
<proteinExistence type="predicted"/>
<keyword evidence="6" id="KW-1185">Reference proteome</keyword>
<feature type="region of interest" description="Disordered" evidence="3">
    <location>
        <begin position="75"/>
        <end position="107"/>
    </location>
</feature>
<dbReference type="GO" id="GO:0005634">
    <property type="term" value="C:nucleus"/>
    <property type="evidence" value="ECO:0007669"/>
    <property type="project" value="UniProtKB-SubCell"/>
</dbReference>
<feature type="region of interest" description="Disordered" evidence="3">
    <location>
        <begin position="155"/>
        <end position="227"/>
    </location>
</feature>
<dbReference type="GeneID" id="125521415"/>
<reference evidence="5" key="3">
    <citation type="submission" date="2022-06" db="UniProtKB">
        <authorList>
            <consortium name="EnsemblPlants"/>
        </authorList>
    </citation>
    <scope>IDENTIFICATION</scope>
</reference>
<evidence type="ECO:0000313" key="5">
    <source>
        <dbReference type="EnsemblPlants" id="TuG1812G0700003930.01.T01"/>
    </source>
</evidence>
<dbReference type="EnsemblPlants" id="TuG1812G0700003930.01.T01">
    <property type="protein sequence ID" value="TuG1812G0700003930.01.T01"/>
    <property type="gene ID" value="TuG1812G0700003930.01"/>
</dbReference>
<dbReference type="OrthoDB" id="694201at2759"/>
<reference evidence="6" key="1">
    <citation type="journal article" date="2013" name="Nature">
        <title>Draft genome of the wheat A-genome progenitor Triticum urartu.</title>
        <authorList>
            <person name="Ling H.Q."/>
            <person name="Zhao S."/>
            <person name="Liu D."/>
            <person name="Wang J."/>
            <person name="Sun H."/>
            <person name="Zhang C."/>
            <person name="Fan H."/>
            <person name="Li D."/>
            <person name="Dong L."/>
            <person name="Tao Y."/>
            <person name="Gao C."/>
            <person name="Wu H."/>
            <person name="Li Y."/>
            <person name="Cui Y."/>
            <person name="Guo X."/>
            <person name="Zheng S."/>
            <person name="Wang B."/>
            <person name="Yu K."/>
            <person name="Liang Q."/>
            <person name="Yang W."/>
            <person name="Lou X."/>
            <person name="Chen J."/>
            <person name="Feng M."/>
            <person name="Jian J."/>
            <person name="Zhang X."/>
            <person name="Luo G."/>
            <person name="Jiang Y."/>
            <person name="Liu J."/>
            <person name="Wang Z."/>
            <person name="Sha Y."/>
            <person name="Zhang B."/>
            <person name="Wu H."/>
            <person name="Tang D."/>
            <person name="Shen Q."/>
            <person name="Xue P."/>
            <person name="Zou S."/>
            <person name="Wang X."/>
            <person name="Liu X."/>
            <person name="Wang F."/>
            <person name="Yang Y."/>
            <person name="An X."/>
            <person name="Dong Z."/>
            <person name="Zhang K."/>
            <person name="Zhang X."/>
            <person name="Luo M.C."/>
            <person name="Dvorak J."/>
            <person name="Tong Y."/>
            <person name="Wang J."/>
            <person name="Yang H."/>
            <person name="Li Z."/>
            <person name="Wang D."/>
            <person name="Zhang A."/>
            <person name="Wang J."/>
        </authorList>
    </citation>
    <scope>NUCLEOTIDE SEQUENCE</scope>
    <source>
        <strain evidence="6">cv. G1812</strain>
    </source>
</reference>
<keyword evidence="2" id="KW-0539">Nucleus</keyword>
<keyword evidence="4" id="KW-0472">Membrane</keyword>
<evidence type="ECO:0008006" key="7">
    <source>
        <dbReference type="Google" id="ProtNLM"/>
    </source>
</evidence>